<sequence length="97" mass="10716">MATLKLYTDEVKDIGIDAKANLKGVIVLTSVVENEEDEILVVEDYTTPTVDEGGTAIDVDEILPLAIVNENLAAVDEYFAEEVNEVVEEMKKVQFLK</sequence>
<evidence type="ECO:0000313" key="1">
    <source>
        <dbReference type="EMBL" id="KAG5579845.1"/>
    </source>
</evidence>
<reference evidence="1 2" key="1">
    <citation type="submission" date="2020-09" db="EMBL/GenBank/DDBJ databases">
        <title>De no assembly of potato wild relative species, Solanum commersonii.</title>
        <authorList>
            <person name="Cho K."/>
        </authorList>
    </citation>
    <scope>NUCLEOTIDE SEQUENCE [LARGE SCALE GENOMIC DNA]</scope>
    <source>
        <strain evidence="1">LZ3.2</strain>
        <tissue evidence="1">Leaf</tissue>
    </source>
</reference>
<protein>
    <submittedName>
        <fullName evidence="1">Uncharacterized protein</fullName>
    </submittedName>
</protein>
<keyword evidence="2" id="KW-1185">Reference proteome</keyword>
<comment type="caution">
    <text evidence="1">The sequence shown here is derived from an EMBL/GenBank/DDBJ whole genome shotgun (WGS) entry which is preliminary data.</text>
</comment>
<evidence type="ECO:0000313" key="2">
    <source>
        <dbReference type="Proteomes" id="UP000824120"/>
    </source>
</evidence>
<gene>
    <name evidence="1" type="ORF">H5410_050472</name>
</gene>
<dbReference type="AlphaFoldDB" id="A0A9J5WX62"/>
<proteinExistence type="predicted"/>
<accession>A0A9J5WX62</accession>
<dbReference type="Proteomes" id="UP000824120">
    <property type="component" value="Chromosome 10"/>
</dbReference>
<dbReference type="EMBL" id="JACXVP010000010">
    <property type="protein sequence ID" value="KAG5579845.1"/>
    <property type="molecule type" value="Genomic_DNA"/>
</dbReference>
<name>A0A9J5WX62_SOLCO</name>
<organism evidence="1 2">
    <name type="scientific">Solanum commersonii</name>
    <name type="common">Commerson's wild potato</name>
    <name type="synonym">Commerson's nightshade</name>
    <dbReference type="NCBI Taxonomy" id="4109"/>
    <lineage>
        <taxon>Eukaryota</taxon>
        <taxon>Viridiplantae</taxon>
        <taxon>Streptophyta</taxon>
        <taxon>Embryophyta</taxon>
        <taxon>Tracheophyta</taxon>
        <taxon>Spermatophyta</taxon>
        <taxon>Magnoliopsida</taxon>
        <taxon>eudicotyledons</taxon>
        <taxon>Gunneridae</taxon>
        <taxon>Pentapetalae</taxon>
        <taxon>asterids</taxon>
        <taxon>lamiids</taxon>
        <taxon>Solanales</taxon>
        <taxon>Solanaceae</taxon>
        <taxon>Solanoideae</taxon>
        <taxon>Solaneae</taxon>
        <taxon>Solanum</taxon>
    </lineage>
</organism>